<dbReference type="InParanoid" id="A0A1Y2B1P9"/>
<sequence length="443" mass="49957">MSALISQWRHGSIRAGNVSKPKLVVAHFMLGNTYPFTENDWKTTFDQAEETGLDALALNLGPEDWQFNQARSAYSLLTSSPRKLKLFFSLDMNVLPSSSEEEAYDLIDKIAPMISSSASLLWSDSGRPILSTFGGHDRTFGGLGWSKFLQALNHRLGKKVLFIPSFFMPPNDFLSLPFVDGTFAWNNAWPMSNSPTSLDEDRPFLHSDKPYMAAVSPVFFTHYGTSGPFAFNKNWIYRSDDLLYPTRWDHLLSLPVAERPAIIQVVSWNDHGESHAIAPVLGAQPGSDRWTDGMNHDAFMEMTRYFSQKWKGLPQTVVEEGQVKVWMWYRLHPSSMIIDIIDQDEVGRPGNADWAQDLINLMILVPAGSDAKLHLRNGRERHTRVLKPGDANLLTIPFVPGEVQFEVISSGGEQILAGEGKQILKDADRYNFNMWTGSWSTRK</sequence>
<dbReference type="OrthoDB" id="3257981at2759"/>
<dbReference type="GO" id="GO:0051118">
    <property type="term" value="F:glucan endo-1,3-alpha-glucosidase activity"/>
    <property type="evidence" value="ECO:0007669"/>
    <property type="project" value="InterPro"/>
</dbReference>
<dbReference type="EMBL" id="MCFC01000031">
    <property type="protein sequence ID" value="ORY28480.1"/>
    <property type="molecule type" value="Genomic_DNA"/>
</dbReference>
<dbReference type="AlphaFoldDB" id="A0A1Y2B1P9"/>
<evidence type="ECO:0000313" key="2">
    <source>
        <dbReference type="Proteomes" id="UP000193986"/>
    </source>
</evidence>
<gene>
    <name evidence="1" type="ORF">BCR39DRAFT_468223</name>
</gene>
<dbReference type="Pfam" id="PF03659">
    <property type="entry name" value="Glyco_hydro_71"/>
    <property type="match status" value="1"/>
</dbReference>
<name>A0A1Y2B1P9_9TREE</name>
<comment type="caution">
    <text evidence="1">The sequence shown here is derived from an EMBL/GenBank/DDBJ whole genome shotgun (WGS) entry which is preliminary data.</text>
</comment>
<evidence type="ECO:0000313" key="1">
    <source>
        <dbReference type="EMBL" id="ORY28480.1"/>
    </source>
</evidence>
<proteinExistence type="predicted"/>
<dbReference type="CDD" id="cd11577">
    <property type="entry name" value="GH71"/>
    <property type="match status" value="1"/>
</dbReference>
<dbReference type="InterPro" id="IPR005197">
    <property type="entry name" value="Glyco_hydro_71"/>
</dbReference>
<keyword evidence="1" id="KW-0378">Hydrolase</keyword>
<accession>A0A1Y2B1P9</accession>
<protein>
    <submittedName>
        <fullName evidence="1">Glycoside hydrolase</fullName>
    </submittedName>
</protein>
<dbReference type="Proteomes" id="UP000193986">
    <property type="component" value="Unassembled WGS sequence"/>
</dbReference>
<dbReference type="Gene3D" id="3.20.20.80">
    <property type="entry name" value="Glycosidases"/>
    <property type="match status" value="1"/>
</dbReference>
<keyword evidence="2" id="KW-1185">Reference proteome</keyword>
<organism evidence="1 2">
    <name type="scientific">Naematelia encephala</name>
    <dbReference type="NCBI Taxonomy" id="71784"/>
    <lineage>
        <taxon>Eukaryota</taxon>
        <taxon>Fungi</taxon>
        <taxon>Dikarya</taxon>
        <taxon>Basidiomycota</taxon>
        <taxon>Agaricomycotina</taxon>
        <taxon>Tremellomycetes</taxon>
        <taxon>Tremellales</taxon>
        <taxon>Naemateliaceae</taxon>
        <taxon>Naematelia</taxon>
    </lineage>
</organism>
<reference evidence="1 2" key="1">
    <citation type="submission" date="2016-07" db="EMBL/GenBank/DDBJ databases">
        <title>Pervasive Adenine N6-methylation of Active Genes in Fungi.</title>
        <authorList>
            <consortium name="DOE Joint Genome Institute"/>
            <person name="Mondo S.J."/>
            <person name="Dannebaum R.O."/>
            <person name="Kuo R.C."/>
            <person name="Labutti K."/>
            <person name="Haridas S."/>
            <person name="Kuo A."/>
            <person name="Salamov A."/>
            <person name="Ahrendt S.R."/>
            <person name="Lipzen A."/>
            <person name="Sullivan W."/>
            <person name="Andreopoulos W.B."/>
            <person name="Clum A."/>
            <person name="Lindquist E."/>
            <person name="Daum C."/>
            <person name="Ramamoorthy G.K."/>
            <person name="Gryganskyi A."/>
            <person name="Culley D."/>
            <person name="Magnuson J.K."/>
            <person name="James T.Y."/>
            <person name="O'Malley M.A."/>
            <person name="Stajich J.E."/>
            <person name="Spatafora J.W."/>
            <person name="Visel A."/>
            <person name="Grigoriev I.V."/>
        </authorList>
    </citation>
    <scope>NUCLEOTIDE SEQUENCE [LARGE SCALE GENOMIC DNA]</scope>
    <source>
        <strain evidence="1 2">68-887.2</strain>
    </source>
</reference>